<evidence type="ECO:0000256" key="14">
    <source>
        <dbReference type="SAM" id="SignalP"/>
    </source>
</evidence>
<keyword evidence="4" id="KW-0134">Cell wall</keyword>
<evidence type="ECO:0000256" key="10">
    <source>
        <dbReference type="ARBA" id="ARBA00023316"/>
    </source>
</evidence>
<evidence type="ECO:0000256" key="5">
    <source>
        <dbReference type="ARBA" id="ARBA00022525"/>
    </source>
</evidence>
<keyword evidence="16" id="KW-1185">Reference proteome</keyword>
<dbReference type="InterPro" id="IPR011050">
    <property type="entry name" value="Pectin_lyase_fold/virulence"/>
</dbReference>
<dbReference type="InterPro" id="IPR012334">
    <property type="entry name" value="Pectin_lyas_fold"/>
</dbReference>
<comment type="caution">
    <text evidence="15">The sequence shown here is derived from an EMBL/GenBank/DDBJ whole genome shotgun (WGS) entry which is preliminary data.</text>
</comment>
<dbReference type="EMBL" id="JAINDJ010000004">
    <property type="protein sequence ID" value="KAG9449883.1"/>
    <property type="molecule type" value="Genomic_DNA"/>
</dbReference>
<evidence type="ECO:0000256" key="2">
    <source>
        <dbReference type="ARBA" id="ARBA00008834"/>
    </source>
</evidence>
<dbReference type="AlphaFoldDB" id="A0AAV7ERJ3"/>
<evidence type="ECO:0000256" key="9">
    <source>
        <dbReference type="ARBA" id="ARBA00023295"/>
    </source>
</evidence>
<accession>A0AAV7ERJ3</accession>
<keyword evidence="7" id="KW-0677">Repeat</keyword>
<evidence type="ECO:0000256" key="8">
    <source>
        <dbReference type="ARBA" id="ARBA00022801"/>
    </source>
</evidence>
<protein>
    <recommendedName>
        <fullName evidence="3">endo-polygalacturonase</fullName>
        <ecNumber evidence="3">3.2.1.15</ecNumber>
    </recommendedName>
</protein>
<dbReference type="Gene3D" id="2.160.20.10">
    <property type="entry name" value="Single-stranded right-handed beta-helix, Pectin lyase-like"/>
    <property type="match status" value="1"/>
</dbReference>
<keyword evidence="6 14" id="KW-0732">Signal</keyword>
<dbReference type="InterPro" id="IPR000743">
    <property type="entry name" value="Glyco_hydro_28"/>
</dbReference>
<comment type="similarity">
    <text evidence="2 13">Belongs to the glycosyl hydrolase 28 family.</text>
</comment>
<dbReference type="PANTHER" id="PTHR31375">
    <property type="match status" value="1"/>
</dbReference>
<organism evidence="15 16">
    <name type="scientific">Aristolochia fimbriata</name>
    <name type="common">White veined hardy Dutchman's pipe vine</name>
    <dbReference type="NCBI Taxonomy" id="158543"/>
    <lineage>
        <taxon>Eukaryota</taxon>
        <taxon>Viridiplantae</taxon>
        <taxon>Streptophyta</taxon>
        <taxon>Embryophyta</taxon>
        <taxon>Tracheophyta</taxon>
        <taxon>Spermatophyta</taxon>
        <taxon>Magnoliopsida</taxon>
        <taxon>Magnoliidae</taxon>
        <taxon>Piperales</taxon>
        <taxon>Aristolochiaceae</taxon>
        <taxon>Aristolochia</taxon>
    </lineage>
</organism>
<proteinExistence type="inferred from homology"/>
<feature type="signal peptide" evidence="14">
    <location>
        <begin position="1"/>
        <end position="20"/>
    </location>
</feature>
<feature type="chain" id="PRO_5043484980" description="endo-polygalacturonase" evidence="14">
    <location>
        <begin position="21"/>
        <end position="471"/>
    </location>
</feature>
<evidence type="ECO:0000256" key="1">
    <source>
        <dbReference type="ARBA" id="ARBA00004191"/>
    </source>
</evidence>
<dbReference type="GO" id="GO:0005975">
    <property type="term" value="P:carbohydrate metabolic process"/>
    <property type="evidence" value="ECO:0007669"/>
    <property type="project" value="InterPro"/>
</dbReference>
<name>A0AAV7ERJ3_ARIFI</name>
<evidence type="ECO:0000256" key="3">
    <source>
        <dbReference type="ARBA" id="ARBA00012736"/>
    </source>
</evidence>
<evidence type="ECO:0000313" key="15">
    <source>
        <dbReference type="EMBL" id="KAG9449883.1"/>
    </source>
</evidence>
<comment type="catalytic activity">
    <reaction evidence="11">
        <text>(1,4-alpha-D-galacturonosyl)n+m + H2O = (1,4-alpha-D-galacturonosyl)n + (1,4-alpha-D-galacturonosyl)m.</text>
        <dbReference type="EC" id="3.2.1.15"/>
    </reaction>
</comment>
<sequence>MKVLCVSLLLLLLTLHAVEGSTFLDDIFLPDFDDQNWDDDHEAEAEHWEEDDEVFEFFPTLGSEHSGRTVVNVDGFGAVGDGIADDTQAFLNAWDKACSTAKSVLLVPERRKYLVNATRFKGPCAERLIIQISGTIIAPDEPNSWDPKNPRVWLYFTKLQGVSFQGGGTLDGSGSKWWSSSCKKNKANPCRSAPTAFTIDSSSAVRVKNLNFKDSQQIHFTIARSNAVRVTAVRIAAPGDSPNTDGIHITDSTNVVVENSKIGTGDDCISIVNGTSNLKMKKIYCGPGHGISIGSLGQGNSTAMVTKVVLDTATLQETTNGVRIKTWQGGSGFVRGVRFENVKMIDVANPIIIDQFYCDSPSSCQNQTSAVKISQVMYRNISGTSKTPKAMKFACSDSVPCSNIVLSNINLETENGKAETFCNCANGFNYGTVQPAADCLSSDKNSRCETAIVNVNRGPRFHGYSLLLLSG</sequence>
<evidence type="ECO:0000256" key="6">
    <source>
        <dbReference type="ARBA" id="ARBA00022729"/>
    </source>
</evidence>
<evidence type="ECO:0000313" key="16">
    <source>
        <dbReference type="Proteomes" id="UP000825729"/>
    </source>
</evidence>
<keyword evidence="10" id="KW-0961">Cell wall biogenesis/degradation</keyword>
<evidence type="ECO:0000256" key="4">
    <source>
        <dbReference type="ARBA" id="ARBA00022512"/>
    </source>
</evidence>
<keyword evidence="5" id="KW-0964">Secreted</keyword>
<feature type="active site" evidence="12">
    <location>
        <position position="289"/>
    </location>
</feature>
<comment type="subcellular location">
    <subcellularLocation>
        <location evidence="1">Secreted</location>
        <location evidence="1">Cell wall</location>
    </subcellularLocation>
</comment>
<reference evidence="15 16" key="1">
    <citation type="submission" date="2021-07" db="EMBL/GenBank/DDBJ databases">
        <title>The Aristolochia fimbriata genome: insights into angiosperm evolution, floral development and chemical biosynthesis.</title>
        <authorList>
            <person name="Jiao Y."/>
        </authorList>
    </citation>
    <scope>NUCLEOTIDE SEQUENCE [LARGE SCALE GENOMIC DNA]</scope>
    <source>
        <strain evidence="15">IBCAS-2021</strain>
        <tissue evidence="15">Leaf</tissue>
    </source>
</reference>
<evidence type="ECO:0000256" key="11">
    <source>
        <dbReference type="ARBA" id="ARBA00034074"/>
    </source>
</evidence>
<keyword evidence="9 13" id="KW-0326">Glycosidase</keyword>
<evidence type="ECO:0000256" key="13">
    <source>
        <dbReference type="RuleBase" id="RU361169"/>
    </source>
</evidence>
<dbReference type="Pfam" id="PF00295">
    <property type="entry name" value="Glyco_hydro_28"/>
    <property type="match status" value="1"/>
</dbReference>
<gene>
    <name evidence="15" type="ORF">H6P81_009848</name>
</gene>
<keyword evidence="8 13" id="KW-0378">Hydrolase</keyword>
<dbReference type="Proteomes" id="UP000825729">
    <property type="component" value="Unassembled WGS sequence"/>
</dbReference>
<dbReference type="PROSITE" id="PS00502">
    <property type="entry name" value="POLYGALACTURONASE"/>
    <property type="match status" value="1"/>
</dbReference>
<evidence type="ECO:0000256" key="7">
    <source>
        <dbReference type="ARBA" id="ARBA00022737"/>
    </source>
</evidence>
<dbReference type="GO" id="GO:0071555">
    <property type="term" value="P:cell wall organization"/>
    <property type="evidence" value="ECO:0007669"/>
    <property type="project" value="UniProtKB-KW"/>
</dbReference>
<dbReference type="EC" id="3.2.1.15" evidence="3"/>
<dbReference type="GO" id="GO:0004650">
    <property type="term" value="F:polygalacturonase activity"/>
    <property type="evidence" value="ECO:0007669"/>
    <property type="project" value="UniProtKB-EC"/>
</dbReference>
<dbReference type="FunFam" id="2.160.20.10:FF:000032">
    <property type="entry name" value="Pectin lyase-like superfamily protein"/>
    <property type="match status" value="1"/>
</dbReference>
<dbReference type="SUPFAM" id="SSF51126">
    <property type="entry name" value="Pectin lyase-like"/>
    <property type="match status" value="1"/>
</dbReference>
<evidence type="ECO:0000256" key="12">
    <source>
        <dbReference type="PROSITE-ProRule" id="PRU10052"/>
    </source>
</evidence>